<evidence type="ECO:0000313" key="2">
    <source>
        <dbReference type="EMBL" id="MCU9595538.1"/>
    </source>
</evidence>
<feature type="transmembrane region" description="Helical" evidence="1">
    <location>
        <begin position="33"/>
        <end position="50"/>
    </location>
</feature>
<comment type="caution">
    <text evidence="2">The sequence shown here is derived from an EMBL/GenBank/DDBJ whole genome shotgun (WGS) entry which is preliminary data.</text>
</comment>
<keyword evidence="1" id="KW-1133">Transmembrane helix</keyword>
<name>A0ABT2WIM6_9BACI</name>
<proteinExistence type="predicted"/>
<accession>A0ABT2WIM6</accession>
<evidence type="ECO:0000256" key="1">
    <source>
        <dbReference type="SAM" id="Phobius"/>
    </source>
</evidence>
<keyword evidence="3" id="KW-1185">Reference proteome</keyword>
<keyword evidence="1" id="KW-0472">Membrane</keyword>
<reference evidence="2 3" key="1">
    <citation type="submission" date="2022-10" db="EMBL/GenBank/DDBJ databases">
        <title>Description of Fervidibacillus gen. nov. in the family Fervidibacillaceae fam. nov. with two species, Fervidibacillus albus sp. nov., and Fervidibacillus halotolerans sp. nov., isolated from tidal flat sediments.</title>
        <authorList>
            <person name="Kwon K.K."/>
            <person name="Yang S.-H."/>
        </authorList>
    </citation>
    <scope>NUCLEOTIDE SEQUENCE [LARGE SCALE GENOMIC DNA]</scope>
    <source>
        <strain evidence="2 3">DSM 23332</strain>
    </source>
</reference>
<keyword evidence="1" id="KW-0812">Transmembrane</keyword>
<dbReference type="RefSeq" id="WP_263062227.1">
    <property type="nucleotide sequence ID" value="NZ_JAOUSE010000059.1"/>
</dbReference>
<evidence type="ECO:0000313" key="3">
    <source>
        <dbReference type="Proteomes" id="UP001208656"/>
    </source>
</evidence>
<organism evidence="2 3">
    <name type="scientific">Pallidibacillus thermolactis</name>
    <dbReference type="NCBI Taxonomy" id="251051"/>
    <lineage>
        <taxon>Bacteria</taxon>
        <taxon>Bacillati</taxon>
        <taxon>Bacillota</taxon>
        <taxon>Bacilli</taxon>
        <taxon>Bacillales</taxon>
        <taxon>Bacillaceae</taxon>
        <taxon>Pallidibacillus</taxon>
    </lineage>
</organism>
<dbReference type="Proteomes" id="UP001208656">
    <property type="component" value="Unassembled WGS sequence"/>
</dbReference>
<sequence length="75" mass="8618">MNWMNIVIFCTSSLLILITDWKLIKKVTKLEKILFSILLLLALIPTFFNLDNVPGPITFIELLFGAFGNFMEELP</sequence>
<gene>
    <name evidence="2" type="ORF">OEV82_13925</name>
</gene>
<protein>
    <submittedName>
        <fullName evidence="2">Uncharacterized protein</fullName>
    </submittedName>
</protein>
<dbReference type="EMBL" id="JAOUSE010000059">
    <property type="protein sequence ID" value="MCU9595538.1"/>
    <property type="molecule type" value="Genomic_DNA"/>
</dbReference>